<protein>
    <submittedName>
        <fullName evidence="3">Uncharacterized protein</fullName>
    </submittedName>
</protein>
<evidence type="ECO:0000256" key="2">
    <source>
        <dbReference type="SAM" id="SignalP"/>
    </source>
</evidence>
<sequence length="330" mass="33360">MTKANEGTFKKKLLAVAVLAPAMALTACNSDDYTSADPSTISSGVVFDGYLQNAIVCVDVNQNKKCDAGEPQTTTGAGGVYELTGLTAAQQRYPLVMVATAGTTIDEDTGAPVEDDFNYQAPAGGSAISALTTIVQIEREKLIAAGATPSEATAQANATVATALGVSGTDILNFDAPAVAAENSADSDVAARLHIVNQILTKKIVAAVASAPAGADADNNFSAIYFAAVSNVADLLTETKAAVDEAIPDGMTAQDLDATTLEEVLTTVDAEITPENVKANDIADAQEIVEAAQDAIASEIEEETGETVEPEAPTGSTGGSGAGGGEQGVN</sequence>
<name>A0A5B0VJ59_9GAMM</name>
<gene>
    <name evidence="3" type="ORF">FWJ25_04555</name>
</gene>
<dbReference type="AlphaFoldDB" id="A0A5B0VJ59"/>
<accession>A0A5B0VJ59</accession>
<organism evidence="3 4">
    <name type="scientific">Marinobacter salinexigens</name>
    <dbReference type="NCBI Taxonomy" id="2919747"/>
    <lineage>
        <taxon>Bacteria</taxon>
        <taxon>Pseudomonadati</taxon>
        <taxon>Pseudomonadota</taxon>
        <taxon>Gammaproteobacteria</taxon>
        <taxon>Pseudomonadales</taxon>
        <taxon>Marinobacteraceae</taxon>
        <taxon>Marinobacter</taxon>
    </lineage>
</organism>
<evidence type="ECO:0000313" key="3">
    <source>
        <dbReference type="EMBL" id="KAA1174666.1"/>
    </source>
</evidence>
<comment type="caution">
    <text evidence="3">The sequence shown here is derived from an EMBL/GenBank/DDBJ whole genome shotgun (WGS) entry which is preliminary data.</text>
</comment>
<keyword evidence="4" id="KW-1185">Reference proteome</keyword>
<dbReference type="PROSITE" id="PS51257">
    <property type="entry name" value="PROKAR_LIPOPROTEIN"/>
    <property type="match status" value="1"/>
</dbReference>
<feature type="compositionally biased region" description="Acidic residues" evidence="1">
    <location>
        <begin position="299"/>
        <end position="309"/>
    </location>
</feature>
<feature type="compositionally biased region" description="Gly residues" evidence="1">
    <location>
        <begin position="316"/>
        <end position="330"/>
    </location>
</feature>
<reference evidence="3 4" key="1">
    <citation type="submission" date="2019-08" db="EMBL/GenBank/DDBJ databases">
        <title>Marinobacter ZYF650 sp. nov., a marine bacterium isolated from seawater of the Mariana trench.</title>
        <authorList>
            <person name="Ahmad W."/>
        </authorList>
    </citation>
    <scope>NUCLEOTIDE SEQUENCE [LARGE SCALE GENOMIC DNA]</scope>
    <source>
        <strain evidence="3 4">ZYF650</strain>
    </source>
</reference>
<feature type="chain" id="PRO_5022670559" evidence="2">
    <location>
        <begin position="28"/>
        <end position="330"/>
    </location>
</feature>
<dbReference type="Proteomes" id="UP000323161">
    <property type="component" value="Unassembled WGS sequence"/>
</dbReference>
<evidence type="ECO:0000256" key="1">
    <source>
        <dbReference type="SAM" id="MobiDB-lite"/>
    </source>
</evidence>
<dbReference type="RefSeq" id="WP_149599088.1">
    <property type="nucleotide sequence ID" value="NZ_VTUU01000002.1"/>
</dbReference>
<keyword evidence="2" id="KW-0732">Signal</keyword>
<feature type="signal peptide" evidence="2">
    <location>
        <begin position="1"/>
        <end position="27"/>
    </location>
</feature>
<dbReference type="EMBL" id="VTUU01000002">
    <property type="protein sequence ID" value="KAA1174666.1"/>
    <property type="molecule type" value="Genomic_DNA"/>
</dbReference>
<proteinExistence type="predicted"/>
<evidence type="ECO:0000313" key="4">
    <source>
        <dbReference type="Proteomes" id="UP000323161"/>
    </source>
</evidence>
<feature type="region of interest" description="Disordered" evidence="1">
    <location>
        <begin position="298"/>
        <end position="330"/>
    </location>
</feature>